<feature type="domain" description="Yippee" evidence="2">
    <location>
        <begin position="1"/>
        <end position="97"/>
    </location>
</feature>
<accession>A0ABM1H0A8</accession>
<sequence>MASYDHLRCRCGRGVAFVKDLRINEGNTLVGIFTHMFNVEVAPEHETCQALEGKTLLDTFCVNCRAWLGWKVNAVSQGSRYEKGQFVMMMGKLTYANGQILDPNVDQDGGDNNANNQDGGANNADNQNGGANNADNQDGGANNQDGGSDEENVDQDGGDNNANNQDGVANNADNQDGGANNQDGGANNADN</sequence>
<evidence type="ECO:0000259" key="2">
    <source>
        <dbReference type="PROSITE" id="PS51792"/>
    </source>
</evidence>
<feature type="compositionally biased region" description="Acidic residues" evidence="1">
    <location>
        <begin position="147"/>
        <end position="157"/>
    </location>
</feature>
<keyword evidence="3" id="KW-1185">Reference proteome</keyword>
<feature type="compositionally biased region" description="Low complexity" evidence="1">
    <location>
        <begin position="158"/>
        <end position="191"/>
    </location>
</feature>
<dbReference type="PROSITE" id="PS51792">
    <property type="entry name" value="YIPPEE"/>
    <property type="match status" value="1"/>
</dbReference>
<gene>
    <name evidence="4" type="primary">LOC107022496</name>
</gene>
<evidence type="ECO:0000313" key="4">
    <source>
        <dbReference type="RefSeq" id="XP_015078583.1"/>
    </source>
</evidence>
<dbReference type="Proteomes" id="UP000694930">
    <property type="component" value="Chromosome 6"/>
</dbReference>
<dbReference type="InterPro" id="IPR034751">
    <property type="entry name" value="Yippee"/>
</dbReference>
<organism evidence="3 4">
    <name type="scientific">Solanum pennellii</name>
    <name type="common">Tomato</name>
    <name type="synonym">Lycopersicon pennellii</name>
    <dbReference type="NCBI Taxonomy" id="28526"/>
    <lineage>
        <taxon>Eukaryota</taxon>
        <taxon>Viridiplantae</taxon>
        <taxon>Streptophyta</taxon>
        <taxon>Embryophyta</taxon>
        <taxon>Tracheophyta</taxon>
        <taxon>Spermatophyta</taxon>
        <taxon>Magnoliopsida</taxon>
        <taxon>eudicotyledons</taxon>
        <taxon>Gunneridae</taxon>
        <taxon>Pentapetalae</taxon>
        <taxon>asterids</taxon>
        <taxon>lamiids</taxon>
        <taxon>Solanales</taxon>
        <taxon>Solanaceae</taxon>
        <taxon>Solanoideae</taxon>
        <taxon>Solaneae</taxon>
        <taxon>Solanum</taxon>
        <taxon>Solanum subgen. Lycopersicon</taxon>
    </lineage>
</organism>
<proteinExistence type="predicted"/>
<dbReference type="RefSeq" id="XP_015078583.1">
    <property type="nucleotide sequence ID" value="XM_015223097.2"/>
</dbReference>
<feature type="compositionally biased region" description="Low complexity" evidence="1">
    <location>
        <begin position="106"/>
        <end position="146"/>
    </location>
</feature>
<reference evidence="4" key="2">
    <citation type="submission" date="2025-08" db="UniProtKB">
        <authorList>
            <consortium name="RefSeq"/>
        </authorList>
    </citation>
    <scope>IDENTIFICATION</scope>
</reference>
<dbReference type="GeneID" id="107022496"/>
<name>A0ABM1H0A8_SOLPN</name>
<evidence type="ECO:0000256" key="1">
    <source>
        <dbReference type="SAM" id="MobiDB-lite"/>
    </source>
</evidence>
<protein>
    <submittedName>
        <fullName evidence="4">Uncharacterized protein DDB_G0290685-like</fullName>
    </submittedName>
</protein>
<feature type="region of interest" description="Disordered" evidence="1">
    <location>
        <begin position="101"/>
        <end position="191"/>
    </location>
</feature>
<evidence type="ECO:0000313" key="3">
    <source>
        <dbReference type="Proteomes" id="UP000694930"/>
    </source>
</evidence>
<reference evidence="3" key="1">
    <citation type="journal article" date="2014" name="Nat. Genet.">
        <title>The genome of the stress-tolerant wild tomato species Solanum pennellii.</title>
        <authorList>
            <person name="Bolger A."/>
            <person name="Scossa F."/>
            <person name="Bolger M.E."/>
            <person name="Lanz C."/>
            <person name="Maumus F."/>
            <person name="Tohge T."/>
            <person name="Quesneville H."/>
            <person name="Alseekh S."/>
            <person name="Sorensen I."/>
            <person name="Lichtenstein G."/>
            <person name="Fich E.A."/>
            <person name="Conte M."/>
            <person name="Keller H."/>
            <person name="Schneeberger K."/>
            <person name="Schwacke R."/>
            <person name="Ofner I."/>
            <person name="Vrebalov J."/>
            <person name="Xu Y."/>
            <person name="Osorio S."/>
            <person name="Aflitos S.A."/>
            <person name="Schijlen E."/>
            <person name="Jimenez-Gomez J.M."/>
            <person name="Ryngajllo M."/>
            <person name="Kimura S."/>
            <person name="Kumar R."/>
            <person name="Koenig D."/>
            <person name="Headland L.R."/>
            <person name="Maloof J.N."/>
            <person name="Sinha N."/>
            <person name="van Ham R.C."/>
            <person name="Lankhorst R.K."/>
            <person name="Mao L."/>
            <person name="Vogel A."/>
            <person name="Arsova B."/>
            <person name="Panstruga R."/>
            <person name="Fei Z."/>
            <person name="Rose J.K."/>
            <person name="Zamir D."/>
            <person name="Carrari F."/>
            <person name="Giovannoni J.J."/>
            <person name="Weigel D."/>
            <person name="Usadel B."/>
            <person name="Fernie A.R."/>
        </authorList>
    </citation>
    <scope>NUCLEOTIDE SEQUENCE [LARGE SCALE GENOMIC DNA]</scope>
    <source>
        <strain evidence="3">cv. LA0716</strain>
    </source>
</reference>